<dbReference type="GO" id="GO:0015771">
    <property type="term" value="P:trehalose transport"/>
    <property type="evidence" value="ECO:0007669"/>
    <property type="project" value="TreeGrafter"/>
</dbReference>
<evidence type="ECO:0000313" key="15">
    <source>
        <dbReference type="EMBL" id="SDQ02506.1"/>
    </source>
</evidence>
<dbReference type="OrthoDB" id="9769191at2"/>
<dbReference type="Proteomes" id="UP000199481">
    <property type="component" value="Unassembled WGS sequence"/>
</dbReference>
<evidence type="ECO:0000313" key="16">
    <source>
        <dbReference type="EMBL" id="SDQ02546.1"/>
    </source>
</evidence>
<feature type="transmembrane region" description="Helical" evidence="12">
    <location>
        <begin position="326"/>
        <end position="349"/>
    </location>
</feature>
<dbReference type="GO" id="GO:0005886">
    <property type="term" value="C:plasma membrane"/>
    <property type="evidence" value="ECO:0007669"/>
    <property type="project" value="UniProtKB-SubCell"/>
</dbReference>
<dbReference type="GO" id="GO:0016301">
    <property type="term" value="F:kinase activity"/>
    <property type="evidence" value="ECO:0007669"/>
    <property type="project" value="UniProtKB-KW"/>
</dbReference>
<evidence type="ECO:0000256" key="9">
    <source>
        <dbReference type="ARBA" id="ARBA00022989"/>
    </source>
</evidence>
<dbReference type="EMBL" id="FNJW01000002">
    <property type="protein sequence ID" value="SDQ02506.1"/>
    <property type="molecule type" value="Genomic_DNA"/>
</dbReference>
<dbReference type="PANTHER" id="PTHR30175">
    <property type="entry name" value="PHOSPHOTRANSFERASE SYSTEM TRANSPORT PROTEIN"/>
    <property type="match status" value="1"/>
</dbReference>
<dbReference type="FunFam" id="3.30.1360.60:FF:000001">
    <property type="entry name" value="PTS system glucose-specific IIBC component PtsG"/>
    <property type="match status" value="1"/>
</dbReference>
<evidence type="ECO:0000256" key="12">
    <source>
        <dbReference type="SAM" id="Phobius"/>
    </source>
</evidence>
<dbReference type="PROSITE" id="PS01035">
    <property type="entry name" value="PTS_EIIB_TYPE_1_CYS"/>
    <property type="match status" value="1"/>
</dbReference>
<reference evidence="15" key="2">
    <citation type="submission" date="2016-10" db="EMBL/GenBank/DDBJ databases">
        <authorList>
            <person name="de Groot N.N."/>
        </authorList>
    </citation>
    <scope>NUCLEOTIDE SEQUENCE [LARGE SCALE GENOMIC DNA]</scope>
    <source>
        <strain evidence="15">MPL-11</strain>
    </source>
</reference>
<feature type="domain" description="PTS EIIB type-1" evidence="13">
    <location>
        <begin position="4"/>
        <end position="86"/>
    </location>
</feature>
<feature type="transmembrane region" description="Helical" evidence="12">
    <location>
        <begin position="247"/>
        <end position="272"/>
    </location>
</feature>
<dbReference type="InterPro" id="IPR050558">
    <property type="entry name" value="PTS_Sugar-Specific_Components"/>
</dbReference>
<keyword evidence="5" id="KW-0808">Transferase</keyword>
<keyword evidence="3" id="KW-1003">Cell membrane</keyword>
<feature type="active site" description="Phosphocysteine intermediate; for EIIB activity" evidence="11">
    <location>
        <position position="26"/>
    </location>
</feature>
<evidence type="ECO:0000256" key="4">
    <source>
        <dbReference type="ARBA" id="ARBA00022597"/>
    </source>
</evidence>
<keyword evidence="10 12" id="KW-0472">Membrane</keyword>
<keyword evidence="9 12" id="KW-1133">Transmembrane helix</keyword>
<dbReference type="InterPro" id="IPR013013">
    <property type="entry name" value="PTS_EIIC_1"/>
</dbReference>
<name>A0A1H0XIS2_9LACT</name>
<feature type="transmembrane region" description="Helical" evidence="12">
    <location>
        <begin position="361"/>
        <end position="382"/>
    </location>
</feature>
<evidence type="ECO:0000256" key="3">
    <source>
        <dbReference type="ARBA" id="ARBA00022475"/>
    </source>
</evidence>
<evidence type="ECO:0000259" key="13">
    <source>
        <dbReference type="PROSITE" id="PS51098"/>
    </source>
</evidence>
<dbReference type="Pfam" id="PF02378">
    <property type="entry name" value="PTS_EIIC"/>
    <property type="match status" value="1"/>
</dbReference>
<accession>A0A1H0XIS2</accession>
<evidence type="ECO:0000256" key="11">
    <source>
        <dbReference type="PROSITE-ProRule" id="PRU00421"/>
    </source>
</evidence>
<organism evidence="15 17">
    <name type="scientific">Carnobacterium viridans</name>
    <dbReference type="NCBI Taxonomy" id="174587"/>
    <lineage>
        <taxon>Bacteria</taxon>
        <taxon>Bacillati</taxon>
        <taxon>Bacillota</taxon>
        <taxon>Bacilli</taxon>
        <taxon>Lactobacillales</taxon>
        <taxon>Carnobacteriaceae</taxon>
        <taxon>Carnobacterium</taxon>
    </lineage>
</organism>
<feature type="transmembrane region" description="Helical" evidence="12">
    <location>
        <begin position="209"/>
        <end position="235"/>
    </location>
</feature>
<feature type="transmembrane region" description="Helical" evidence="12">
    <location>
        <begin position="148"/>
        <end position="167"/>
    </location>
</feature>
<feature type="transmembrane region" description="Helical" evidence="12">
    <location>
        <begin position="179"/>
        <end position="197"/>
    </location>
</feature>
<evidence type="ECO:0000256" key="5">
    <source>
        <dbReference type="ARBA" id="ARBA00022679"/>
    </source>
</evidence>
<keyword evidence="7 12" id="KW-0812">Transmembrane</keyword>
<dbReference type="GO" id="GO:0008982">
    <property type="term" value="F:protein-N(PI)-phosphohistidine-sugar phosphotransferase activity"/>
    <property type="evidence" value="ECO:0007669"/>
    <property type="project" value="InterPro"/>
</dbReference>
<dbReference type="EMBL" id="FNJW01000002">
    <property type="protein sequence ID" value="SDQ02546.1"/>
    <property type="molecule type" value="Genomic_DNA"/>
</dbReference>
<dbReference type="PROSITE" id="PS51103">
    <property type="entry name" value="PTS_EIIC_TYPE_1"/>
    <property type="match status" value="1"/>
</dbReference>
<dbReference type="Pfam" id="PF00367">
    <property type="entry name" value="PTS_EIIB"/>
    <property type="match status" value="1"/>
</dbReference>
<dbReference type="SUPFAM" id="SSF55604">
    <property type="entry name" value="Glucose permease domain IIB"/>
    <property type="match status" value="1"/>
</dbReference>
<evidence type="ECO:0000259" key="14">
    <source>
        <dbReference type="PROSITE" id="PS51103"/>
    </source>
</evidence>
<dbReference type="InterPro" id="IPR001996">
    <property type="entry name" value="PTS_IIB_1"/>
</dbReference>
<evidence type="ECO:0000256" key="1">
    <source>
        <dbReference type="ARBA" id="ARBA00004651"/>
    </source>
</evidence>
<dbReference type="GO" id="GO:0090589">
    <property type="term" value="F:protein-phosphocysteine-trehalose phosphotransferase system transporter activity"/>
    <property type="evidence" value="ECO:0007669"/>
    <property type="project" value="TreeGrafter"/>
</dbReference>
<keyword evidence="2" id="KW-0813">Transport</keyword>
<keyword evidence="8" id="KW-0418">Kinase</keyword>
<dbReference type="GO" id="GO:0009401">
    <property type="term" value="P:phosphoenolpyruvate-dependent sugar phosphotransferase system"/>
    <property type="evidence" value="ECO:0007669"/>
    <property type="project" value="UniProtKB-KW"/>
</dbReference>
<feature type="domain" description="PTS EIIC type-1" evidence="14">
    <location>
        <begin position="109"/>
        <end position="463"/>
    </location>
</feature>
<evidence type="ECO:0000256" key="10">
    <source>
        <dbReference type="ARBA" id="ARBA00023136"/>
    </source>
</evidence>
<proteinExistence type="predicted"/>
<evidence type="ECO:0000256" key="8">
    <source>
        <dbReference type="ARBA" id="ARBA00022777"/>
    </source>
</evidence>
<dbReference type="InterPro" id="IPR018113">
    <property type="entry name" value="PTrfase_EIIB_Cys"/>
</dbReference>
<reference evidence="17" key="1">
    <citation type="submission" date="2016-10" db="EMBL/GenBank/DDBJ databases">
        <authorList>
            <person name="Varghese N."/>
            <person name="Submissions S."/>
        </authorList>
    </citation>
    <scope>NUCLEOTIDE SEQUENCE [LARGE SCALE GENOMIC DNA]</scope>
    <source>
        <strain evidence="17">MPL-11</strain>
    </source>
</reference>
<keyword evidence="4" id="KW-0762">Sugar transport</keyword>
<feature type="transmembrane region" description="Helical" evidence="12">
    <location>
        <begin position="292"/>
        <end position="314"/>
    </location>
</feature>
<sequence length="463" mass="49220">MNYKNLAQIVLDNVGGPANISGMTHCATRLRLNLKDRSKTNTDILNNTEGIISIIEKGGQYQIIIGTEVNKVYAELETIMSNNNSFANDNNNNNEDSNDSKNILSNIFSTISGIFTPLLPAFAGSGILRGLVLLATQAGILSEDSGTYAILTVTAMSVFYFLPVELAYTAALKFKVSPYIAVLIGGSLINPDFIALMGNQGNGALTSFLGIPVVLMSYAYTVIPIILSIWVYSYLERFLRRVIPSGLELVFVPLISLVIMVPLTIIAIGPIGVYGGEFIASVVNTLIESSGLLAGVVVGGGWNVLVMFGLHWAVNPIMINNIATLGYDYIVPLTFATNFAMMGAVFGVFLKTRNKKMKSYALSSVLTIAFAGITEPAIYGVAVKLKKPFIAAIIGGAIGGGFMGWAHVSSNAFVFGGLTTLSAFVGGEFMYAIIGLALSFAISAVLAYVLGFKDPITETSVSA</sequence>
<dbReference type="AlphaFoldDB" id="A0A1H0XIS2"/>
<dbReference type="InterPro" id="IPR003352">
    <property type="entry name" value="PTS_EIIC"/>
</dbReference>
<dbReference type="Gene3D" id="3.30.1360.60">
    <property type="entry name" value="Glucose permease domain IIB"/>
    <property type="match status" value="1"/>
</dbReference>
<dbReference type="CDD" id="cd00212">
    <property type="entry name" value="PTS_IIB_glc"/>
    <property type="match status" value="1"/>
</dbReference>
<gene>
    <name evidence="15" type="ORF">SAMN04487752_0008</name>
    <name evidence="16" type="ORF">SAMN04487752_0054</name>
</gene>
<evidence type="ECO:0000256" key="6">
    <source>
        <dbReference type="ARBA" id="ARBA00022683"/>
    </source>
</evidence>
<evidence type="ECO:0000256" key="7">
    <source>
        <dbReference type="ARBA" id="ARBA00022692"/>
    </source>
</evidence>
<feature type="transmembrane region" description="Helical" evidence="12">
    <location>
        <begin position="107"/>
        <end position="128"/>
    </location>
</feature>
<evidence type="ECO:0000313" key="17">
    <source>
        <dbReference type="Proteomes" id="UP000199481"/>
    </source>
</evidence>
<protein>
    <submittedName>
        <fullName evidence="15">PTS system, beta-glucosides-specific IIC component</fullName>
    </submittedName>
</protein>
<feature type="transmembrane region" description="Helical" evidence="12">
    <location>
        <begin position="429"/>
        <end position="450"/>
    </location>
</feature>
<dbReference type="PANTHER" id="PTHR30175:SF1">
    <property type="entry name" value="PTS SYSTEM ARBUTIN-, CELLOBIOSE-, AND SALICIN-SPECIFIC EIIBC COMPONENT-RELATED"/>
    <property type="match status" value="1"/>
</dbReference>
<dbReference type="RefSeq" id="WP_089974252.1">
    <property type="nucleotide sequence ID" value="NZ_FNJW01000002.1"/>
</dbReference>
<dbReference type="PROSITE" id="PS51098">
    <property type="entry name" value="PTS_EIIB_TYPE_1"/>
    <property type="match status" value="1"/>
</dbReference>
<dbReference type="InterPro" id="IPR036878">
    <property type="entry name" value="Glu_permease_IIB"/>
</dbReference>
<comment type="subcellular location">
    <subcellularLocation>
        <location evidence="1">Cell membrane</location>
        <topology evidence="1">Multi-pass membrane protein</topology>
    </subcellularLocation>
</comment>
<keyword evidence="6" id="KW-0598">Phosphotransferase system</keyword>
<evidence type="ECO:0000256" key="2">
    <source>
        <dbReference type="ARBA" id="ARBA00022448"/>
    </source>
</evidence>
<feature type="transmembrane region" description="Helical" evidence="12">
    <location>
        <begin position="389"/>
        <end position="409"/>
    </location>
</feature>
<keyword evidence="17" id="KW-1185">Reference proteome</keyword>